<dbReference type="KEGG" id="bhg:I6G56_12560"/>
<name>A0A7T2TYN2_9BURK</name>
<evidence type="ECO:0000313" key="2">
    <source>
        <dbReference type="Proteomes" id="UP000594943"/>
    </source>
</evidence>
<organism evidence="1 2">
    <name type="scientific">Burkholderia humptydooensis</name>
    <dbReference type="NCBI Taxonomy" id="430531"/>
    <lineage>
        <taxon>Bacteria</taxon>
        <taxon>Pseudomonadati</taxon>
        <taxon>Pseudomonadota</taxon>
        <taxon>Betaproteobacteria</taxon>
        <taxon>Burkholderiales</taxon>
        <taxon>Burkholderiaceae</taxon>
        <taxon>Burkholderia</taxon>
        <taxon>pseudomallei group</taxon>
    </lineage>
</organism>
<dbReference type="AlphaFoldDB" id="A0A7T2TYN2"/>
<gene>
    <name evidence="1" type="ORF">I6G56_12560</name>
</gene>
<dbReference type="RefSeq" id="WP_009911971.1">
    <property type="nucleotide sequence ID" value="NZ_CP013380.1"/>
</dbReference>
<sequence>MRFTEQAHGREAVGFVFARRVGVGIGGLAAGGECDFLLRVEFFSRDCAAGVFLPHE</sequence>
<accession>A0A7T2TYN2</accession>
<dbReference type="Proteomes" id="UP000594943">
    <property type="component" value="Chromosome 1"/>
</dbReference>
<reference evidence="1 2" key="1">
    <citation type="submission" date="2020-12" db="EMBL/GenBank/DDBJ databases">
        <title>FDA dAtabase for Regulatory Grade micrObial Sequences (FDA-ARGOS): Supporting development and validation of Infectious Disease Dx tests.</title>
        <authorList>
            <person name="Nelson B."/>
            <person name="Plummer A."/>
            <person name="Tallon L."/>
            <person name="Sadzewicz L."/>
            <person name="Zhao X."/>
            <person name="Boylan J."/>
            <person name="Ott S."/>
            <person name="Bowen H."/>
            <person name="Vavikolanu K."/>
            <person name="Mehta A."/>
            <person name="Aluvathingal J."/>
            <person name="Nadendla S."/>
            <person name="Myers T."/>
            <person name="Yan Y."/>
            <person name="Sichtig H."/>
        </authorList>
    </citation>
    <scope>NUCLEOTIDE SEQUENCE [LARGE SCALE GENOMIC DNA]</scope>
    <source>
        <strain evidence="1 2">FDAARGOS_899</strain>
    </source>
</reference>
<proteinExistence type="predicted"/>
<protein>
    <submittedName>
        <fullName evidence="1">Uncharacterized protein</fullName>
    </submittedName>
</protein>
<dbReference type="EMBL" id="CP065686">
    <property type="protein sequence ID" value="QPS42450.1"/>
    <property type="molecule type" value="Genomic_DNA"/>
</dbReference>
<evidence type="ECO:0000313" key="1">
    <source>
        <dbReference type="EMBL" id="QPS42450.1"/>
    </source>
</evidence>